<dbReference type="Gene3D" id="1.20.144.10">
    <property type="entry name" value="Phosphatidic acid phosphatase type 2/haloperoxidase"/>
    <property type="match status" value="1"/>
</dbReference>
<evidence type="ECO:0000259" key="2">
    <source>
        <dbReference type="SMART" id="SM00014"/>
    </source>
</evidence>
<organism evidence="4 5">
    <name type="scientific">Acidianus ambivalens</name>
    <name type="common">Desulfurolobus ambivalens</name>
    <dbReference type="NCBI Taxonomy" id="2283"/>
    <lineage>
        <taxon>Archaea</taxon>
        <taxon>Thermoproteota</taxon>
        <taxon>Thermoprotei</taxon>
        <taxon>Sulfolobales</taxon>
        <taxon>Sulfolobaceae</taxon>
        <taxon>Acidianus</taxon>
    </lineage>
</organism>
<proteinExistence type="predicted"/>
<protein>
    <submittedName>
        <fullName evidence="4">Phosphatase PAP2 family protein</fullName>
    </submittedName>
</protein>
<reference evidence="3 6" key="1">
    <citation type="submission" date="2019-10" db="EMBL/GenBank/DDBJ databases">
        <title>Comparative genomics of sulfur disproportionating microorganisms.</title>
        <authorList>
            <person name="Ward L.M."/>
            <person name="Bertran E."/>
            <person name="Johnston D."/>
        </authorList>
    </citation>
    <scope>NUCLEOTIDE SEQUENCE [LARGE SCALE GENOMIC DNA]</scope>
    <source>
        <strain evidence="3 6">DSM 3772</strain>
    </source>
</reference>
<sequence>MRKYWLFLVFFVLLSILIKIFGEDNPINVYLFELINYHQVSYLNAFMVDLSKYGRCYVWIPLNALLLIFKKTRRTGITLAASFILAIILGEVSKYIMAEPRPFYFIHSNLLIPKPHDYSYPSGHALIVGDGAAVLALSSPKWLWIPLLIEALLVSYSRVYVGVHWPADILGGWLLALWIAYFTVEEERKGLLAPVEKIFKVC</sequence>
<reference evidence="4 5" key="2">
    <citation type="submission" date="2019-10" db="EMBL/GenBank/DDBJ databases">
        <title>Genome Sequences from Six Type Strain Members of the Archaeal Family Sulfolobaceae: Acidianus ambivalens, Acidianus infernus, Metallosphaera prunae, Stygiolobus azoricus, Sulfolobus metallicus, and Sulfurisphaera ohwakuensis.</title>
        <authorList>
            <person name="Counts J.A."/>
            <person name="Kelly R.M."/>
        </authorList>
    </citation>
    <scope>NUCLEOTIDE SEQUENCE [LARGE SCALE GENOMIC DNA]</scope>
    <source>
        <strain evidence="4 5">LEI 10</strain>
    </source>
</reference>
<dbReference type="KEGG" id="aamb:D1866_09880"/>
<dbReference type="PANTHER" id="PTHR14969:SF13">
    <property type="entry name" value="AT30094P"/>
    <property type="match status" value="1"/>
</dbReference>
<dbReference type="GO" id="GO:0042392">
    <property type="term" value="F:sphingosine-1-phosphate phosphatase activity"/>
    <property type="evidence" value="ECO:0007669"/>
    <property type="project" value="TreeGrafter"/>
</dbReference>
<dbReference type="GeneID" id="42780043"/>
<gene>
    <name evidence="4" type="ORF">D1866_09880</name>
    <name evidence="3" type="ORF">GFB69_01320</name>
</gene>
<dbReference type="EMBL" id="CP045482">
    <property type="protein sequence ID" value="QGR22253.1"/>
    <property type="molecule type" value="Genomic_DNA"/>
</dbReference>
<dbReference type="Proteomes" id="UP000474054">
    <property type="component" value="Unassembled WGS sequence"/>
</dbReference>
<dbReference type="SUPFAM" id="SSF48317">
    <property type="entry name" value="Acid phosphatase/Vanadium-dependent haloperoxidase"/>
    <property type="match status" value="1"/>
</dbReference>
<evidence type="ECO:0000313" key="4">
    <source>
        <dbReference type="EMBL" id="QGR22253.1"/>
    </source>
</evidence>
<feature type="transmembrane region" description="Helical" evidence="1">
    <location>
        <begin position="165"/>
        <end position="184"/>
    </location>
</feature>
<feature type="transmembrane region" description="Helical" evidence="1">
    <location>
        <begin position="76"/>
        <end position="98"/>
    </location>
</feature>
<dbReference type="InterPro" id="IPR036938">
    <property type="entry name" value="PAP2/HPO_sf"/>
</dbReference>
<keyword evidence="1" id="KW-1133">Transmembrane helix</keyword>
<evidence type="ECO:0000313" key="3">
    <source>
        <dbReference type="EMBL" id="MQL54433.1"/>
    </source>
</evidence>
<dbReference type="SMART" id="SM00014">
    <property type="entry name" value="acidPPc"/>
    <property type="match status" value="1"/>
</dbReference>
<evidence type="ECO:0000313" key="5">
    <source>
        <dbReference type="Proteomes" id="UP000426328"/>
    </source>
</evidence>
<dbReference type="AlphaFoldDB" id="A0A650CWS8"/>
<keyword evidence="1" id="KW-0812">Transmembrane</keyword>
<dbReference type="Pfam" id="PF01569">
    <property type="entry name" value="PAP2"/>
    <property type="match status" value="1"/>
</dbReference>
<feature type="transmembrane region" description="Helical" evidence="1">
    <location>
        <begin position="52"/>
        <end position="69"/>
    </location>
</feature>
<feature type="transmembrane region" description="Helical" evidence="1">
    <location>
        <begin position="118"/>
        <end position="137"/>
    </location>
</feature>
<name>A0A650CWS8_ACIAM</name>
<dbReference type="EMBL" id="WHYS01000001">
    <property type="protein sequence ID" value="MQL54433.1"/>
    <property type="molecule type" value="Genomic_DNA"/>
</dbReference>
<keyword evidence="5" id="KW-1185">Reference proteome</keyword>
<dbReference type="PANTHER" id="PTHR14969">
    <property type="entry name" value="SPHINGOSINE-1-PHOSPHATE PHOSPHOHYDROLASE"/>
    <property type="match status" value="1"/>
</dbReference>
<feature type="domain" description="Phosphatidic acid phosphatase type 2/haloperoxidase" evidence="2">
    <location>
        <begin position="75"/>
        <end position="184"/>
    </location>
</feature>
<keyword evidence="1" id="KW-0472">Membrane</keyword>
<dbReference type="InterPro" id="IPR000326">
    <property type="entry name" value="PAP2/HPO"/>
</dbReference>
<dbReference type="Proteomes" id="UP000426328">
    <property type="component" value="Chromosome"/>
</dbReference>
<dbReference type="RefSeq" id="WP_152939513.1">
    <property type="nucleotide sequence ID" value="NZ_CP045482.1"/>
</dbReference>
<evidence type="ECO:0000256" key="1">
    <source>
        <dbReference type="SAM" id="Phobius"/>
    </source>
</evidence>
<evidence type="ECO:0000313" key="6">
    <source>
        <dbReference type="Proteomes" id="UP000474054"/>
    </source>
</evidence>
<accession>A0A650CWS8</accession>